<feature type="region of interest" description="Disordered" evidence="1">
    <location>
        <begin position="221"/>
        <end position="243"/>
    </location>
</feature>
<comment type="caution">
    <text evidence="3">The sequence shown here is derived from an EMBL/GenBank/DDBJ whole genome shotgun (WGS) entry which is preliminary data.</text>
</comment>
<keyword evidence="2" id="KW-1133">Transmembrane helix</keyword>
<evidence type="ECO:0000313" key="4">
    <source>
        <dbReference type="Proteomes" id="UP000314294"/>
    </source>
</evidence>
<proteinExistence type="predicted"/>
<sequence length="390" mass="42984">MSQIPEVGSERGGDGVELALRLAQLLSHTDHNAAVLVNWGLAVMACISEALFRVLLARDTFRFLLMTSVSGVSAGSPGLDFPPGVSNAPRASFTRETGRSIKYQCTTCGFKPLHPKANIVLVSLDSEAPDLKVERGPEELVSAEETRRRVQLQGGLALRGVLSAALRVLFGGADVLFGLHVIQHGAEHFAPEATQVQRSDDLSALETQQRDLWRQACWRRHEEEEEEEEEEEQTSTRKRPSSALWPLRAEPSIQRMVTAGSPHFLAAWYFVPSGLCSTSDHLVHCGLHCAAQQGDHGVVCHNTRPPHQDHASVLRHQHGELSLRLGAKAHEEETSPIKQARLAGFLQGGVWLWSSGAVWRPLLGGRRTDGAPAVALRCWWGHVHWRKKDK</sequence>
<accession>A0A4Z2H4Y5</accession>
<protein>
    <submittedName>
        <fullName evidence="3">Uncharacterized protein</fullName>
    </submittedName>
</protein>
<reference evidence="3 4" key="1">
    <citation type="submission" date="2019-03" db="EMBL/GenBank/DDBJ databases">
        <title>First draft genome of Liparis tanakae, snailfish: a comprehensive survey of snailfish specific genes.</title>
        <authorList>
            <person name="Kim W."/>
            <person name="Song I."/>
            <person name="Jeong J.-H."/>
            <person name="Kim D."/>
            <person name="Kim S."/>
            <person name="Ryu S."/>
            <person name="Song J.Y."/>
            <person name="Lee S.K."/>
        </authorList>
    </citation>
    <scope>NUCLEOTIDE SEQUENCE [LARGE SCALE GENOMIC DNA]</scope>
    <source>
        <tissue evidence="3">Muscle</tissue>
    </source>
</reference>
<gene>
    <name evidence="3" type="ORF">EYF80_029263</name>
</gene>
<name>A0A4Z2H4Y5_9TELE</name>
<evidence type="ECO:0000256" key="2">
    <source>
        <dbReference type="SAM" id="Phobius"/>
    </source>
</evidence>
<evidence type="ECO:0000313" key="3">
    <source>
        <dbReference type="EMBL" id="TNN60540.1"/>
    </source>
</evidence>
<organism evidence="3 4">
    <name type="scientific">Liparis tanakae</name>
    <name type="common">Tanaka's snailfish</name>
    <dbReference type="NCBI Taxonomy" id="230148"/>
    <lineage>
        <taxon>Eukaryota</taxon>
        <taxon>Metazoa</taxon>
        <taxon>Chordata</taxon>
        <taxon>Craniata</taxon>
        <taxon>Vertebrata</taxon>
        <taxon>Euteleostomi</taxon>
        <taxon>Actinopterygii</taxon>
        <taxon>Neopterygii</taxon>
        <taxon>Teleostei</taxon>
        <taxon>Neoteleostei</taxon>
        <taxon>Acanthomorphata</taxon>
        <taxon>Eupercaria</taxon>
        <taxon>Perciformes</taxon>
        <taxon>Cottioidei</taxon>
        <taxon>Cottales</taxon>
        <taxon>Liparidae</taxon>
        <taxon>Liparis</taxon>
    </lineage>
</organism>
<keyword evidence="2" id="KW-0812">Transmembrane</keyword>
<keyword evidence="2" id="KW-0472">Membrane</keyword>
<feature type="transmembrane region" description="Helical" evidence="2">
    <location>
        <begin position="36"/>
        <end position="56"/>
    </location>
</feature>
<dbReference type="AlphaFoldDB" id="A0A4Z2H4Y5"/>
<evidence type="ECO:0000256" key="1">
    <source>
        <dbReference type="SAM" id="MobiDB-lite"/>
    </source>
</evidence>
<dbReference type="EMBL" id="SRLO01000332">
    <property type="protein sequence ID" value="TNN60540.1"/>
    <property type="molecule type" value="Genomic_DNA"/>
</dbReference>
<feature type="compositionally biased region" description="Acidic residues" evidence="1">
    <location>
        <begin position="223"/>
        <end position="233"/>
    </location>
</feature>
<keyword evidence="4" id="KW-1185">Reference proteome</keyword>
<dbReference type="Proteomes" id="UP000314294">
    <property type="component" value="Unassembled WGS sequence"/>
</dbReference>